<gene>
    <name evidence="1" type="ORF">L915_20869</name>
    <name evidence="2" type="ORF">L916_20753</name>
</gene>
<reference evidence="1" key="1">
    <citation type="submission" date="2013-11" db="EMBL/GenBank/DDBJ databases">
        <title>The Genome Sequence of Phytophthora parasitica CJ02B3.</title>
        <authorList>
            <consortium name="The Broad Institute Genomics Platform"/>
            <person name="Russ C."/>
            <person name="Tyler B."/>
            <person name="Panabieres F."/>
            <person name="Shan W."/>
            <person name="Tripathy S."/>
            <person name="Grunwald N."/>
            <person name="Machado M."/>
            <person name="Johnson C.S."/>
            <person name="Arredondo F."/>
            <person name="Hong C."/>
            <person name="Coffey M."/>
            <person name="Young S.K."/>
            <person name="Zeng Q."/>
            <person name="Gargeya S."/>
            <person name="Fitzgerald M."/>
            <person name="Abouelleil A."/>
            <person name="Alvarado L."/>
            <person name="Chapman S.B."/>
            <person name="Gainer-Dewar J."/>
            <person name="Goldberg J."/>
            <person name="Griggs A."/>
            <person name="Gujja S."/>
            <person name="Hansen M."/>
            <person name="Howarth C."/>
            <person name="Imamovic A."/>
            <person name="Ireland A."/>
            <person name="Larimer J."/>
            <person name="McCowan C."/>
            <person name="Murphy C."/>
            <person name="Pearson M."/>
            <person name="Poon T.W."/>
            <person name="Priest M."/>
            <person name="Roberts A."/>
            <person name="Saif S."/>
            <person name="Shea T."/>
            <person name="Sykes S."/>
            <person name="Wortman J."/>
            <person name="Nusbaum C."/>
            <person name="Birren B."/>
        </authorList>
    </citation>
    <scope>NUCLEOTIDE SEQUENCE [LARGE SCALE GENOMIC DNA]</scope>
    <source>
        <strain evidence="1">CJ02B3</strain>
    </source>
</reference>
<dbReference type="EMBL" id="KI689695">
    <property type="protein sequence ID" value="ETK71964.1"/>
    <property type="molecule type" value="Genomic_DNA"/>
</dbReference>
<reference evidence="2" key="2">
    <citation type="submission" date="2013-11" db="EMBL/GenBank/DDBJ databases">
        <title>The Genome Sequence of Phytophthora parasitica CJ05E6.</title>
        <authorList>
            <consortium name="The Broad Institute Genomics Platform"/>
            <person name="Russ C."/>
            <person name="Tyler B."/>
            <person name="Panabieres F."/>
            <person name="Shan W."/>
            <person name="Tripathy S."/>
            <person name="Grunwald N."/>
            <person name="Machado M."/>
            <person name="Johnson C.S."/>
            <person name="Arredondo F."/>
            <person name="Hong C."/>
            <person name="Coffey M."/>
            <person name="Young S.K."/>
            <person name="Zeng Q."/>
            <person name="Gargeya S."/>
            <person name="Fitzgerald M."/>
            <person name="Abouelleil A."/>
            <person name="Alvarado L."/>
            <person name="Chapman S.B."/>
            <person name="Gainer-Dewar J."/>
            <person name="Goldberg J."/>
            <person name="Griggs A."/>
            <person name="Gujja S."/>
            <person name="Hansen M."/>
            <person name="Howarth C."/>
            <person name="Imamovic A."/>
            <person name="Ireland A."/>
            <person name="Larimer J."/>
            <person name="McCowan C."/>
            <person name="Murphy C."/>
            <person name="Pearson M."/>
            <person name="Poon T.W."/>
            <person name="Priest M."/>
            <person name="Roberts A."/>
            <person name="Saif S."/>
            <person name="Shea T."/>
            <person name="Sykes S."/>
            <person name="Wortman J."/>
            <person name="Nusbaum C."/>
            <person name="Birren B."/>
        </authorList>
    </citation>
    <scope>NUCLEOTIDE SEQUENCE [LARGE SCALE GENOMIC DNA]</scope>
    <source>
        <strain evidence="2">CJ05E6</strain>
    </source>
</reference>
<dbReference type="Proteomes" id="UP000053236">
    <property type="component" value="Unassembled WGS sequence"/>
</dbReference>
<name>W2FMS3_PHYNI</name>
<evidence type="ECO:0008006" key="3">
    <source>
        <dbReference type="Google" id="ProtNLM"/>
    </source>
</evidence>
<evidence type="ECO:0000313" key="1">
    <source>
        <dbReference type="EMBL" id="ETK71964.1"/>
    </source>
</evidence>
<evidence type="ECO:0000313" key="2">
    <source>
        <dbReference type="EMBL" id="ETL25391.1"/>
    </source>
</evidence>
<dbReference type="AlphaFoldDB" id="W2FMS3"/>
<dbReference type="Proteomes" id="UP000053864">
    <property type="component" value="Unassembled WGS sequence"/>
</dbReference>
<accession>W2FMS3</accession>
<dbReference type="VEuPathDB" id="FungiDB:PPTG_21841"/>
<dbReference type="EMBL" id="KI676512">
    <property type="protein sequence ID" value="ETL25391.1"/>
    <property type="molecule type" value="Genomic_DNA"/>
</dbReference>
<protein>
    <recommendedName>
        <fullName evidence="3">HTH CENPB-type domain-containing protein</fullName>
    </recommendedName>
</protein>
<organism evidence="1">
    <name type="scientific">Phytophthora nicotianae</name>
    <name type="common">Potato buckeye rot agent</name>
    <name type="synonym">Phytophthora parasitica</name>
    <dbReference type="NCBI Taxonomy" id="4792"/>
    <lineage>
        <taxon>Eukaryota</taxon>
        <taxon>Sar</taxon>
        <taxon>Stramenopiles</taxon>
        <taxon>Oomycota</taxon>
        <taxon>Peronosporomycetes</taxon>
        <taxon>Peronosporales</taxon>
        <taxon>Peronosporaceae</taxon>
        <taxon>Phytophthora</taxon>
    </lineage>
</organism>
<proteinExistence type="predicted"/>
<sequence length="38" mass="4449">MPSRVPISNWHKLEAVQWIDQHGEQVPTRAIKHFRAKG</sequence>